<comment type="function">
    <text evidence="13">CRISPR (clustered regularly interspaced short palindromic repeat) is an adaptive immune system that provides protection against mobile genetic elements (viruses, transposable elements and conjugative plasmids). CRISPR clusters contain sequences complementary to antecedent mobile elements and target invading nucleic acids. CRISPR clusters are transcribed and processed into CRISPR RNA (crRNA).</text>
</comment>
<dbReference type="InterPro" id="IPR013343">
    <property type="entry name" value="CRISPR-assoc_prot_Cas4"/>
</dbReference>
<evidence type="ECO:0000256" key="7">
    <source>
        <dbReference type="ARBA" id="ARBA00022801"/>
    </source>
</evidence>
<evidence type="ECO:0000256" key="1">
    <source>
        <dbReference type="ARBA" id="ARBA00001966"/>
    </source>
</evidence>
<evidence type="ECO:0000256" key="8">
    <source>
        <dbReference type="ARBA" id="ARBA00022839"/>
    </source>
</evidence>
<dbReference type="AlphaFoldDB" id="I5AUD1"/>
<evidence type="ECO:0000313" key="16">
    <source>
        <dbReference type="Proteomes" id="UP000005753"/>
    </source>
</evidence>
<evidence type="ECO:0000256" key="10">
    <source>
        <dbReference type="ARBA" id="ARBA00023014"/>
    </source>
</evidence>
<keyword evidence="11 13" id="KW-0051">Antiviral defense</keyword>
<keyword evidence="6 13" id="KW-0479">Metal-binding</keyword>
<name>I5AUD1_EUBC6</name>
<dbReference type="GO" id="GO:0046872">
    <property type="term" value="F:metal ion binding"/>
    <property type="evidence" value="ECO:0007669"/>
    <property type="project" value="UniProtKB-KW"/>
</dbReference>
<evidence type="ECO:0000256" key="13">
    <source>
        <dbReference type="RuleBase" id="RU365022"/>
    </source>
</evidence>
<comment type="cofactor">
    <cofactor evidence="13">
        <name>iron-sulfur cluster</name>
        <dbReference type="ChEBI" id="CHEBI:30408"/>
    </cofactor>
</comment>
<sequence length="222" mass="26119">MYKEDDYLMLSGIQHFCFCRRQWALIHIEQQWAENLRTTEGKLLHKNAHDEAKFEKRGDLIIMRGLRVKSAMLGVTGICDIVEFKRNDQGITLQKYEGLWQPYPVEYKKGEPKENEADLLQLCGQAMCLEEMLACTIHQGALYYGKIKRRVEVEFTEHLRNRVRSTIEEMQRYWRKGWTPKGRMTQGCYACSLKDICMPELGRTKSVSLYIRESLPKDEEIT</sequence>
<dbReference type="GO" id="GO:0051536">
    <property type="term" value="F:iron-sulfur cluster binding"/>
    <property type="evidence" value="ECO:0007669"/>
    <property type="project" value="UniProtKB-KW"/>
</dbReference>
<evidence type="ECO:0000259" key="14">
    <source>
        <dbReference type="Pfam" id="PF01930"/>
    </source>
</evidence>
<keyword evidence="7 13" id="KW-0378">Hydrolase</keyword>
<dbReference type="Gene3D" id="3.90.320.10">
    <property type="match status" value="1"/>
</dbReference>
<accession>I5AUD1</accession>
<keyword evidence="8 13" id="KW-0269">Exonuclease</keyword>
<dbReference type="OrthoDB" id="9781776at2"/>
<dbReference type="eggNOG" id="COG1468">
    <property type="taxonomic scope" value="Bacteria"/>
</dbReference>
<evidence type="ECO:0000256" key="5">
    <source>
        <dbReference type="ARBA" id="ARBA00022722"/>
    </source>
</evidence>
<proteinExistence type="inferred from homology"/>
<keyword evidence="5 13" id="KW-0540">Nuclease</keyword>
<evidence type="ECO:0000256" key="6">
    <source>
        <dbReference type="ARBA" id="ARBA00022723"/>
    </source>
</evidence>
<evidence type="ECO:0000313" key="15">
    <source>
        <dbReference type="EMBL" id="EIM57404.1"/>
    </source>
</evidence>
<reference evidence="15 16" key="1">
    <citation type="submission" date="2010-08" db="EMBL/GenBank/DDBJ databases">
        <authorList>
            <consortium name="US DOE Joint Genome Institute (JGI-PGF)"/>
            <person name="Lucas S."/>
            <person name="Copeland A."/>
            <person name="Lapidus A."/>
            <person name="Cheng J.-F."/>
            <person name="Bruce D."/>
            <person name="Goodwin L."/>
            <person name="Pitluck S."/>
            <person name="Land M.L."/>
            <person name="Hauser L."/>
            <person name="Chang Y.-J."/>
            <person name="Anderson I.J."/>
            <person name="Johnson E."/>
            <person name="Mulhopadhyay B."/>
            <person name="Kyrpides N."/>
            <person name="Woyke T.J."/>
        </authorList>
    </citation>
    <scope>NUCLEOTIDE SEQUENCE [LARGE SCALE GENOMIC DNA]</scope>
    <source>
        <strain evidence="15 16">6</strain>
    </source>
</reference>
<keyword evidence="10 13" id="KW-0411">Iron-sulfur</keyword>
<gene>
    <name evidence="15" type="ORF">EubceDRAFT1_1615</name>
</gene>
<dbReference type="InterPro" id="IPR051827">
    <property type="entry name" value="Cas4_exonuclease"/>
</dbReference>
<evidence type="ECO:0000256" key="2">
    <source>
        <dbReference type="ARBA" id="ARBA00009189"/>
    </source>
</evidence>
<keyword evidence="9 13" id="KW-0408">Iron</keyword>
<evidence type="ECO:0000256" key="3">
    <source>
        <dbReference type="ARBA" id="ARBA00012768"/>
    </source>
</evidence>
<dbReference type="EC" id="3.1.12.1" evidence="3 13"/>
<protein>
    <recommendedName>
        <fullName evidence="4 13">CRISPR-associated exonuclease Cas4</fullName>
        <ecNumber evidence="3 13">3.1.12.1</ecNumber>
    </recommendedName>
</protein>
<dbReference type="NCBIfam" id="TIGR00372">
    <property type="entry name" value="cas4"/>
    <property type="match status" value="1"/>
</dbReference>
<dbReference type="InterPro" id="IPR022765">
    <property type="entry name" value="Dna2/Cas4_DUF83"/>
</dbReference>
<comment type="cofactor">
    <cofactor evidence="13">
        <name>Mg(2+)</name>
        <dbReference type="ChEBI" id="CHEBI:18420"/>
    </cofactor>
    <cofactor evidence="13">
        <name>Mn(2+)</name>
        <dbReference type="ChEBI" id="CHEBI:29035"/>
    </cofactor>
    <text evidence="13">Mg(2+) or Mn(2+) required for ssDNA cleavage activity.</text>
</comment>
<dbReference type="PANTHER" id="PTHR36531">
    <property type="entry name" value="CRISPR-ASSOCIATED EXONUCLEASE CAS4"/>
    <property type="match status" value="1"/>
</dbReference>
<keyword evidence="12 13" id="KW-0464">Manganese</keyword>
<dbReference type="GO" id="GO:0004527">
    <property type="term" value="F:exonuclease activity"/>
    <property type="evidence" value="ECO:0007669"/>
    <property type="project" value="UniProtKB-KW"/>
</dbReference>
<keyword evidence="16" id="KW-1185">Reference proteome</keyword>
<dbReference type="Pfam" id="PF01930">
    <property type="entry name" value="Cas_Cas4"/>
    <property type="match status" value="1"/>
</dbReference>
<dbReference type="InterPro" id="IPR011604">
    <property type="entry name" value="PDDEXK-like_dom_sf"/>
</dbReference>
<comment type="cofactor">
    <cofactor evidence="1">
        <name>[4Fe-4S] cluster</name>
        <dbReference type="ChEBI" id="CHEBI:49883"/>
    </cofactor>
</comment>
<comment type="similarity">
    <text evidence="2 13">Belongs to the CRISPR-associated exonuclease Cas4 family.</text>
</comment>
<dbReference type="GO" id="GO:0051607">
    <property type="term" value="P:defense response to virus"/>
    <property type="evidence" value="ECO:0007669"/>
    <property type="project" value="UniProtKB-KW"/>
</dbReference>
<organism evidence="15 16">
    <name type="scientific">Eubacterium cellulosolvens (strain ATCC 43171 / JCM 9499 / 6)</name>
    <name type="common">Cillobacterium cellulosolvens</name>
    <dbReference type="NCBI Taxonomy" id="633697"/>
    <lineage>
        <taxon>Bacteria</taxon>
        <taxon>Bacillati</taxon>
        <taxon>Bacillota</taxon>
        <taxon>Clostridia</taxon>
        <taxon>Eubacteriales</taxon>
        <taxon>Eubacteriaceae</taxon>
        <taxon>Eubacterium</taxon>
    </lineage>
</organism>
<dbReference type="EMBL" id="CM001487">
    <property type="protein sequence ID" value="EIM57404.1"/>
    <property type="molecule type" value="Genomic_DNA"/>
</dbReference>
<evidence type="ECO:0000256" key="9">
    <source>
        <dbReference type="ARBA" id="ARBA00023004"/>
    </source>
</evidence>
<dbReference type="HOGENOM" id="CLU_102055_1_1_9"/>
<evidence type="ECO:0000256" key="11">
    <source>
        <dbReference type="ARBA" id="ARBA00023118"/>
    </source>
</evidence>
<reference evidence="15 16" key="2">
    <citation type="submission" date="2012-02" db="EMBL/GenBank/DDBJ databases">
        <title>Improved High-Quality Draft sequence of Eubacterium cellulosolvens 6.</title>
        <authorList>
            <consortium name="US DOE Joint Genome Institute"/>
            <person name="Lucas S."/>
            <person name="Han J."/>
            <person name="Lapidus A."/>
            <person name="Cheng J.-F."/>
            <person name="Goodwin L."/>
            <person name="Pitluck S."/>
            <person name="Peters L."/>
            <person name="Mikhailova N."/>
            <person name="Gu W."/>
            <person name="Detter J.C."/>
            <person name="Han C."/>
            <person name="Tapia R."/>
            <person name="Land M."/>
            <person name="Hauser L."/>
            <person name="Kyrpides N."/>
            <person name="Ivanova N."/>
            <person name="Pagani I."/>
            <person name="Johnson E."/>
            <person name="Mukhopadhyay B."/>
            <person name="Anderson I."/>
            <person name="Woyke T."/>
        </authorList>
    </citation>
    <scope>NUCLEOTIDE SEQUENCE [LARGE SCALE GENOMIC DNA]</scope>
    <source>
        <strain evidence="15 16">6</strain>
    </source>
</reference>
<feature type="domain" description="DUF83" evidence="14">
    <location>
        <begin position="11"/>
        <end position="198"/>
    </location>
</feature>
<evidence type="ECO:0000256" key="12">
    <source>
        <dbReference type="ARBA" id="ARBA00023211"/>
    </source>
</evidence>
<dbReference type="PANTHER" id="PTHR36531:SF6">
    <property type="entry name" value="DNA REPLICATION ATP-DEPENDENT HELICASE_NUCLEASE DNA2"/>
    <property type="match status" value="1"/>
</dbReference>
<dbReference type="Proteomes" id="UP000005753">
    <property type="component" value="Chromosome"/>
</dbReference>
<dbReference type="STRING" id="633697.EubceDRAFT1_1615"/>
<evidence type="ECO:0000256" key="4">
    <source>
        <dbReference type="ARBA" id="ARBA00020049"/>
    </source>
</evidence>